<proteinExistence type="predicted"/>
<evidence type="ECO:0000256" key="1">
    <source>
        <dbReference type="SAM" id="MobiDB-lite"/>
    </source>
</evidence>
<comment type="caution">
    <text evidence="3">The sequence shown here is derived from an EMBL/GenBank/DDBJ whole genome shotgun (WGS) entry which is preliminary data.</text>
</comment>
<evidence type="ECO:0000313" key="4">
    <source>
        <dbReference type="Proteomes" id="UP000694044"/>
    </source>
</evidence>
<evidence type="ECO:0000256" key="2">
    <source>
        <dbReference type="SAM" id="Phobius"/>
    </source>
</evidence>
<feature type="transmembrane region" description="Helical" evidence="2">
    <location>
        <begin position="134"/>
        <end position="153"/>
    </location>
</feature>
<accession>A0A8T1VY02</accession>
<keyword evidence="4" id="KW-1185">Reference proteome</keyword>
<keyword evidence="2" id="KW-1133">Transmembrane helix</keyword>
<dbReference type="AlphaFoldDB" id="A0A8T1VY02"/>
<organism evidence="3 4">
    <name type="scientific">Phytophthora pseudosyringae</name>
    <dbReference type="NCBI Taxonomy" id="221518"/>
    <lineage>
        <taxon>Eukaryota</taxon>
        <taxon>Sar</taxon>
        <taxon>Stramenopiles</taxon>
        <taxon>Oomycota</taxon>
        <taxon>Peronosporomycetes</taxon>
        <taxon>Peronosporales</taxon>
        <taxon>Peronosporaceae</taxon>
        <taxon>Phytophthora</taxon>
    </lineage>
</organism>
<dbReference type="EMBL" id="JAGDFM010000102">
    <property type="protein sequence ID" value="KAG7386352.1"/>
    <property type="molecule type" value="Genomic_DNA"/>
</dbReference>
<keyword evidence="2" id="KW-0472">Membrane</keyword>
<gene>
    <name evidence="3" type="ORF">PHYPSEUDO_000387</name>
</gene>
<feature type="compositionally biased region" description="Polar residues" evidence="1">
    <location>
        <begin position="69"/>
        <end position="79"/>
    </location>
</feature>
<reference evidence="3" key="1">
    <citation type="submission" date="2021-02" db="EMBL/GenBank/DDBJ databases">
        <authorList>
            <person name="Palmer J.M."/>
        </authorList>
    </citation>
    <scope>NUCLEOTIDE SEQUENCE</scope>
    <source>
        <strain evidence="3">SCRP734</strain>
    </source>
</reference>
<feature type="region of interest" description="Disordered" evidence="1">
    <location>
        <begin position="69"/>
        <end position="96"/>
    </location>
</feature>
<keyword evidence="2" id="KW-0812">Transmembrane</keyword>
<dbReference type="Proteomes" id="UP000694044">
    <property type="component" value="Unassembled WGS sequence"/>
</dbReference>
<evidence type="ECO:0000313" key="3">
    <source>
        <dbReference type="EMBL" id="KAG7386352.1"/>
    </source>
</evidence>
<protein>
    <submittedName>
        <fullName evidence="3">Uncharacterized protein</fullName>
    </submittedName>
</protein>
<name>A0A8T1VY02_9STRA</name>
<sequence length="197" mass="22534">MQGDAYRPDRVLRRGRRLPIGRLWQYMLHLGSRFLGNPPPYPGTYSDYRALGLLLRQRFGLARLQNCSSPASFSWASGTTEEDGDAGSSGAHNEEPTFNMALSDHEDGVSVIKELMYIWLNDRNMDISTQNRKILIVAEAASLVVIAGQMYMARWSREHRRRSWRNGMLCETAKSSLNLLHEIFRTTLKKEILPQPH</sequence>